<reference evidence="2 3" key="1">
    <citation type="submission" date="2020-09" db="EMBL/GenBank/DDBJ databases">
        <title>Diversity and distribution of actinomycetes associated with coral in the coast of Hainan.</title>
        <authorList>
            <person name="Li F."/>
        </authorList>
    </citation>
    <scope>NUCLEOTIDE SEQUENCE [LARGE SCALE GENOMIC DNA]</scope>
    <source>
        <strain evidence="2 3">HNM0947</strain>
    </source>
</reference>
<dbReference type="Proteomes" id="UP000806528">
    <property type="component" value="Unassembled WGS sequence"/>
</dbReference>
<dbReference type="Pfam" id="PF03781">
    <property type="entry name" value="FGE-sulfatase"/>
    <property type="match status" value="1"/>
</dbReference>
<name>A0ABR9P3I1_9ACTN</name>
<dbReference type="InterPro" id="IPR051043">
    <property type="entry name" value="Sulfatase_Mod_Factor_Kinase"/>
</dbReference>
<dbReference type="PANTHER" id="PTHR23150:SF19">
    <property type="entry name" value="FORMYLGLYCINE-GENERATING ENZYME"/>
    <property type="match status" value="1"/>
</dbReference>
<dbReference type="PANTHER" id="PTHR23150">
    <property type="entry name" value="SULFATASE MODIFYING FACTOR 1, 2"/>
    <property type="match status" value="1"/>
</dbReference>
<gene>
    <name evidence="2" type="ORF">IDM40_06690</name>
</gene>
<protein>
    <submittedName>
        <fullName evidence="2">Formylglycine-generating enzyme family protein</fullName>
    </submittedName>
</protein>
<proteinExistence type="predicted"/>
<sequence>MLERLAAAADGELRMVGLAGGAFLMGSTDRFAYPEDGEGPVREVHVAPFAIAPTTVTVAEFAAFVHDTGYRTDAEEHGDSLVFQGLLPEALRDRAPAVEATPWWRQVGGACWHRPEGPGSSAERRARHPVTHVSQRDANAYAEWVGGRLPSEAEWEFASRGGLEQQPFPWGGEREPGGQVRMNTFPGRFPDGPTGPVGAMAADSFEPNGYGLYNTTGNVWEWTSGVFGADDPRPVLRGGSYMCHASYCRRYRTSARTAVTADTSLGHTGFRLAVDAG</sequence>
<dbReference type="InterPro" id="IPR042095">
    <property type="entry name" value="SUMF_sf"/>
</dbReference>
<evidence type="ECO:0000259" key="1">
    <source>
        <dbReference type="Pfam" id="PF03781"/>
    </source>
</evidence>
<keyword evidence="3" id="KW-1185">Reference proteome</keyword>
<dbReference type="RefSeq" id="WP_193121052.1">
    <property type="nucleotide sequence ID" value="NZ_JADBGI010000005.1"/>
</dbReference>
<dbReference type="SUPFAM" id="SSF56436">
    <property type="entry name" value="C-type lectin-like"/>
    <property type="match status" value="1"/>
</dbReference>
<dbReference type="EMBL" id="JADBGI010000005">
    <property type="protein sequence ID" value="MBE2998394.1"/>
    <property type="molecule type" value="Genomic_DNA"/>
</dbReference>
<evidence type="ECO:0000313" key="2">
    <source>
        <dbReference type="EMBL" id="MBE2998394.1"/>
    </source>
</evidence>
<evidence type="ECO:0000313" key="3">
    <source>
        <dbReference type="Proteomes" id="UP000806528"/>
    </source>
</evidence>
<dbReference type="InterPro" id="IPR005532">
    <property type="entry name" value="SUMF_dom"/>
</dbReference>
<accession>A0ABR9P3I1</accession>
<dbReference type="Gene3D" id="3.90.1580.10">
    <property type="entry name" value="paralog of FGE (formylglycine-generating enzyme)"/>
    <property type="match status" value="1"/>
</dbReference>
<comment type="caution">
    <text evidence="2">The sequence shown here is derived from an EMBL/GenBank/DDBJ whole genome shotgun (WGS) entry which is preliminary data.</text>
</comment>
<feature type="domain" description="Sulfatase-modifying factor enzyme-like" evidence="1">
    <location>
        <begin position="14"/>
        <end position="273"/>
    </location>
</feature>
<organism evidence="2 3">
    <name type="scientific">Nocardiopsis coralli</name>
    <dbReference type="NCBI Taxonomy" id="2772213"/>
    <lineage>
        <taxon>Bacteria</taxon>
        <taxon>Bacillati</taxon>
        <taxon>Actinomycetota</taxon>
        <taxon>Actinomycetes</taxon>
        <taxon>Streptosporangiales</taxon>
        <taxon>Nocardiopsidaceae</taxon>
        <taxon>Nocardiopsis</taxon>
    </lineage>
</organism>
<dbReference type="InterPro" id="IPR016187">
    <property type="entry name" value="CTDL_fold"/>
</dbReference>